<feature type="domain" description="Multidrug resistance protein MdtA-like barrel-sandwich hybrid" evidence="4">
    <location>
        <begin position="71"/>
        <end position="204"/>
    </location>
</feature>
<accession>A0A0B9G3W4</accession>
<keyword evidence="2" id="KW-0175">Coiled coil</keyword>
<gene>
    <name evidence="5" type="ORF">RJ45_12980</name>
</gene>
<dbReference type="Pfam" id="PF25876">
    <property type="entry name" value="HH_MFP_RND"/>
    <property type="match status" value="1"/>
</dbReference>
<dbReference type="Gene3D" id="2.40.50.100">
    <property type="match status" value="1"/>
</dbReference>
<dbReference type="EMBL" id="JWLZ01000159">
    <property type="protein sequence ID" value="KHT63309.1"/>
    <property type="molecule type" value="Genomic_DNA"/>
</dbReference>
<name>A0A0B9G3W4_9GAMM</name>
<dbReference type="Proteomes" id="UP000031278">
    <property type="component" value="Unassembled WGS sequence"/>
</dbReference>
<protein>
    <submittedName>
        <fullName evidence="5">Uncharacterized protein</fullName>
    </submittedName>
</protein>
<dbReference type="GO" id="GO:0015562">
    <property type="term" value="F:efflux transmembrane transporter activity"/>
    <property type="evidence" value="ECO:0007669"/>
    <property type="project" value="TreeGrafter"/>
</dbReference>
<evidence type="ECO:0000259" key="3">
    <source>
        <dbReference type="Pfam" id="PF25876"/>
    </source>
</evidence>
<dbReference type="SUPFAM" id="SSF111369">
    <property type="entry name" value="HlyD-like secretion proteins"/>
    <property type="match status" value="1"/>
</dbReference>
<comment type="caution">
    <text evidence="5">The sequence shown here is derived from an EMBL/GenBank/DDBJ whole genome shotgun (WGS) entry which is preliminary data.</text>
</comment>
<reference evidence="5 6" key="1">
    <citation type="submission" date="2014-12" db="EMBL/GenBank/DDBJ databases">
        <title>Genome sequencing of Photobacterium gaetbulicola AD005a.</title>
        <authorList>
            <person name="Adrian T.G.S."/>
            <person name="Chan K.G."/>
        </authorList>
    </citation>
    <scope>NUCLEOTIDE SEQUENCE [LARGE SCALE GENOMIC DNA]</scope>
    <source>
        <strain evidence="5 6">AD005a</strain>
    </source>
</reference>
<dbReference type="Gene3D" id="2.40.30.170">
    <property type="match status" value="1"/>
</dbReference>
<proteinExistence type="inferred from homology"/>
<evidence type="ECO:0000313" key="5">
    <source>
        <dbReference type="EMBL" id="KHT63309.1"/>
    </source>
</evidence>
<evidence type="ECO:0000256" key="1">
    <source>
        <dbReference type="ARBA" id="ARBA00009477"/>
    </source>
</evidence>
<dbReference type="InterPro" id="IPR006143">
    <property type="entry name" value="RND_pump_MFP"/>
</dbReference>
<dbReference type="Pfam" id="PF25917">
    <property type="entry name" value="BSH_RND"/>
    <property type="match status" value="1"/>
</dbReference>
<dbReference type="PANTHER" id="PTHR30469">
    <property type="entry name" value="MULTIDRUG RESISTANCE PROTEIN MDTA"/>
    <property type="match status" value="1"/>
</dbReference>
<dbReference type="InterPro" id="IPR058624">
    <property type="entry name" value="MdtA-like_HH"/>
</dbReference>
<feature type="coiled-coil region" evidence="2">
    <location>
        <begin position="104"/>
        <end position="131"/>
    </location>
</feature>
<organism evidence="5 6">
    <name type="scientific">Photobacterium gaetbulicola</name>
    <dbReference type="NCBI Taxonomy" id="1295392"/>
    <lineage>
        <taxon>Bacteria</taxon>
        <taxon>Pseudomonadati</taxon>
        <taxon>Pseudomonadota</taxon>
        <taxon>Gammaproteobacteria</taxon>
        <taxon>Vibrionales</taxon>
        <taxon>Vibrionaceae</taxon>
        <taxon>Photobacterium</taxon>
    </lineage>
</organism>
<dbReference type="Gene3D" id="1.10.287.470">
    <property type="entry name" value="Helix hairpin bin"/>
    <property type="match status" value="1"/>
</dbReference>
<dbReference type="GO" id="GO:1990281">
    <property type="term" value="C:efflux pump complex"/>
    <property type="evidence" value="ECO:0007669"/>
    <property type="project" value="TreeGrafter"/>
</dbReference>
<dbReference type="Gene3D" id="2.40.420.20">
    <property type="match status" value="1"/>
</dbReference>
<feature type="domain" description="Multidrug resistance protein MdtA-like alpha-helical hairpin" evidence="3">
    <location>
        <begin position="115"/>
        <end position="179"/>
    </location>
</feature>
<evidence type="ECO:0000313" key="6">
    <source>
        <dbReference type="Proteomes" id="UP000031278"/>
    </source>
</evidence>
<dbReference type="NCBIfam" id="TIGR01730">
    <property type="entry name" value="RND_mfp"/>
    <property type="match status" value="1"/>
</dbReference>
<evidence type="ECO:0000259" key="4">
    <source>
        <dbReference type="Pfam" id="PF25917"/>
    </source>
</evidence>
<comment type="similarity">
    <text evidence="1">Belongs to the membrane fusion protein (MFP) (TC 8.A.1) family.</text>
</comment>
<dbReference type="InterPro" id="IPR058625">
    <property type="entry name" value="MdtA-like_BSH"/>
</dbReference>
<dbReference type="PANTHER" id="PTHR30469:SF15">
    <property type="entry name" value="HLYD FAMILY OF SECRETION PROTEINS"/>
    <property type="match status" value="1"/>
</dbReference>
<dbReference type="RefSeq" id="WP_039462499.1">
    <property type="nucleotide sequence ID" value="NZ_JWLZ01000159.1"/>
</dbReference>
<dbReference type="AlphaFoldDB" id="A0A0B9G3W4"/>
<sequence>MSKKRIALTIAAFAGLGILFYTISGGFVTKLDTENQALSGEALAGRAVARVQTETLPVWHQYTGSIVADQQATLSARLTAQVADVLVDVGDNVKAGDILIRLDNLDLDARVRQSEQALASAQAQLNIARKDYERTLSLFKRKLVAQSQLDEALSNRQTAEARFKQSQASVEEAQTTYGYSIIAAPFDGVITQKLVHRGDIASPGIPMLSLYNPATLMMESYIAASQRYLLKLGQRWPVILPEQGWELEGTITEITPATDAGSRSVVVKLAFAPELLAQSGSQPLYPGMFARVGIVTGEEQVLVVPSTSTYRIGQLEYLKIVDGDRVVPRLIQTRPYLDDKLIIRKGVTEMTEIVAQPDPAHNDG</sequence>
<evidence type="ECO:0000256" key="2">
    <source>
        <dbReference type="SAM" id="Coils"/>
    </source>
</evidence>